<evidence type="ECO:0000313" key="2">
    <source>
        <dbReference type="EMBL" id="GJM96852.1"/>
    </source>
</evidence>
<dbReference type="AlphaFoldDB" id="A0AAV5CFG8"/>
<reference evidence="2" key="2">
    <citation type="submission" date="2021-12" db="EMBL/GenBank/DDBJ databases">
        <title>Resequencing data analysis of finger millet.</title>
        <authorList>
            <person name="Hatakeyama M."/>
            <person name="Aluri S."/>
            <person name="Balachadran M.T."/>
            <person name="Sivarajan S.R."/>
            <person name="Poveda L."/>
            <person name="Shimizu-Inatsugi R."/>
            <person name="Schlapbach R."/>
            <person name="Sreeman S.M."/>
            <person name="Shimizu K.K."/>
        </authorList>
    </citation>
    <scope>NUCLEOTIDE SEQUENCE</scope>
</reference>
<protein>
    <submittedName>
        <fullName evidence="2">Uncharacterized protein</fullName>
    </submittedName>
</protein>
<evidence type="ECO:0000256" key="1">
    <source>
        <dbReference type="SAM" id="Phobius"/>
    </source>
</evidence>
<comment type="caution">
    <text evidence="2">The sequence shown here is derived from an EMBL/GenBank/DDBJ whole genome shotgun (WGS) entry which is preliminary data.</text>
</comment>
<keyword evidence="1" id="KW-0472">Membrane</keyword>
<feature type="transmembrane region" description="Helical" evidence="1">
    <location>
        <begin position="21"/>
        <end position="44"/>
    </location>
</feature>
<dbReference type="SUPFAM" id="SSF50494">
    <property type="entry name" value="Trypsin-like serine proteases"/>
    <property type="match status" value="1"/>
</dbReference>
<dbReference type="InterPro" id="IPR009003">
    <property type="entry name" value="Peptidase_S1_PA"/>
</dbReference>
<name>A0AAV5CFG8_ELECO</name>
<organism evidence="2 3">
    <name type="scientific">Eleusine coracana subsp. coracana</name>
    <dbReference type="NCBI Taxonomy" id="191504"/>
    <lineage>
        <taxon>Eukaryota</taxon>
        <taxon>Viridiplantae</taxon>
        <taxon>Streptophyta</taxon>
        <taxon>Embryophyta</taxon>
        <taxon>Tracheophyta</taxon>
        <taxon>Spermatophyta</taxon>
        <taxon>Magnoliopsida</taxon>
        <taxon>Liliopsida</taxon>
        <taxon>Poales</taxon>
        <taxon>Poaceae</taxon>
        <taxon>PACMAD clade</taxon>
        <taxon>Chloridoideae</taxon>
        <taxon>Cynodonteae</taxon>
        <taxon>Eleusininae</taxon>
        <taxon>Eleusine</taxon>
    </lineage>
</organism>
<dbReference type="EMBL" id="BQKI01000006">
    <property type="protein sequence ID" value="GJM96852.1"/>
    <property type="molecule type" value="Genomic_DNA"/>
</dbReference>
<evidence type="ECO:0000313" key="3">
    <source>
        <dbReference type="Proteomes" id="UP001054889"/>
    </source>
</evidence>
<proteinExistence type="predicted"/>
<keyword evidence="3" id="KW-1185">Reference proteome</keyword>
<accession>A0AAV5CFG8</accession>
<reference evidence="2" key="1">
    <citation type="journal article" date="2018" name="DNA Res.">
        <title>Multiple hybrid de novo genome assembly of finger millet, an orphan allotetraploid crop.</title>
        <authorList>
            <person name="Hatakeyama M."/>
            <person name="Aluri S."/>
            <person name="Balachadran M.T."/>
            <person name="Sivarajan S.R."/>
            <person name="Patrignani A."/>
            <person name="Gruter S."/>
            <person name="Poveda L."/>
            <person name="Shimizu-Inatsugi R."/>
            <person name="Baeten J."/>
            <person name="Francoijs K.J."/>
            <person name="Nataraja K.N."/>
            <person name="Reddy Y.A.N."/>
            <person name="Phadnis S."/>
            <person name="Ravikumar R.L."/>
            <person name="Schlapbach R."/>
            <person name="Sreeman S.M."/>
            <person name="Shimizu K.K."/>
        </authorList>
    </citation>
    <scope>NUCLEOTIDE SEQUENCE</scope>
</reference>
<gene>
    <name evidence="2" type="primary">ga13722</name>
    <name evidence="2" type="ORF">PR202_ga13722</name>
</gene>
<keyword evidence="1" id="KW-0812">Transmembrane</keyword>
<dbReference type="PANTHER" id="PTHR18868">
    <property type="entry name" value="OS07G0665300 PROTEIN-RELATED"/>
    <property type="match status" value="1"/>
</dbReference>
<keyword evidence="1" id="KW-1133">Transmembrane helix</keyword>
<sequence length="145" mass="16273">MSKYLSQSVVSLASYKGKRRFFACSGIITELNGCTVVVTLATLVRDHFDENKVDENLRIDVLLPDKQHTQDTLQHYHLHYNIAIVSFKGSCALSTANLYDAGALSSTRVEAVGRCFESGMLMATRGKLTRWHWRSTFDCSPILLL</sequence>
<dbReference type="Proteomes" id="UP001054889">
    <property type="component" value="Unassembled WGS sequence"/>
</dbReference>